<dbReference type="EC" id="1.16.1.9" evidence="3"/>
<comment type="caution">
    <text evidence="16">The sequence shown here is derived from an EMBL/GenBank/DDBJ whole genome shotgun (WGS) entry which is preliminary data.</text>
</comment>
<comment type="similarity">
    <text evidence="2">Belongs to the ferric reductase (FRE) family.</text>
</comment>
<dbReference type="SUPFAM" id="SSF52343">
    <property type="entry name" value="Ferredoxin reductase-like, C-terminal NADP-linked domain"/>
    <property type="match status" value="1"/>
</dbReference>
<evidence type="ECO:0000256" key="11">
    <source>
        <dbReference type="ARBA" id="ARBA00023136"/>
    </source>
</evidence>
<dbReference type="AlphaFoldDB" id="A0A9X0ADW6"/>
<feature type="transmembrane region" description="Helical" evidence="14">
    <location>
        <begin position="170"/>
        <end position="187"/>
    </location>
</feature>
<evidence type="ECO:0000256" key="3">
    <source>
        <dbReference type="ARBA" id="ARBA00012668"/>
    </source>
</evidence>
<comment type="catalytic activity">
    <reaction evidence="13">
        <text>2 a Fe(II)-siderophore + NADP(+) + H(+) = 2 a Fe(III)-siderophore + NADPH</text>
        <dbReference type="Rhea" id="RHEA:28795"/>
        <dbReference type="Rhea" id="RHEA-COMP:11342"/>
        <dbReference type="Rhea" id="RHEA-COMP:11344"/>
        <dbReference type="ChEBI" id="CHEBI:15378"/>
        <dbReference type="ChEBI" id="CHEBI:29033"/>
        <dbReference type="ChEBI" id="CHEBI:29034"/>
        <dbReference type="ChEBI" id="CHEBI:57783"/>
        <dbReference type="ChEBI" id="CHEBI:58349"/>
        <dbReference type="EC" id="1.16.1.9"/>
    </reaction>
</comment>
<dbReference type="PANTHER" id="PTHR32361:SF9">
    <property type="entry name" value="FERRIC REDUCTASE TRANSMEMBRANE COMPONENT 3-RELATED"/>
    <property type="match status" value="1"/>
</dbReference>
<evidence type="ECO:0000256" key="5">
    <source>
        <dbReference type="ARBA" id="ARBA00022475"/>
    </source>
</evidence>
<keyword evidence="17" id="KW-1185">Reference proteome</keyword>
<keyword evidence="4" id="KW-0813">Transport</keyword>
<evidence type="ECO:0000313" key="17">
    <source>
        <dbReference type="Proteomes" id="UP001152300"/>
    </source>
</evidence>
<dbReference type="InterPro" id="IPR013121">
    <property type="entry name" value="Fe_red_NAD-bd_6"/>
</dbReference>
<dbReference type="InterPro" id="IPR051410">
    <property type="entry name" value="Ferric/Cupric_Reductase"/>
</dbReference>
<proteinExistence type="inferred from homology"/>
<dbReference type="GO" id="GO:0006879">
    <property type="term" value="P:intracellular iron ion homeostasis"/>
    <property type="evidence" value="ECO:0007669"/>
    <property type="project" value="TreeGrafter"/>
</dbReference>
<keyword evidence="9" id="KW-0560">Oxidoreductase</keyword>
<evidence type="ECO:0000256" key="12">
    <source>
        <dbReference type="ARBA" id="ARBA00023180"/>
    </source>
</evidence>
<feature type="transmembrane region" description="Helical" evidence="14">
    <location>
        <begin position="272"/>
        <end position="290"/>
    </location>
</feature>
<dbReference type="GO" id="GO:0006826">
    <property type="term" value="P:iron ion transport"/>
    <property type="evidence" value="ECO:0007669"/>
    <property type="project" value="TreeGrafter"/>
</dbReference>
<gene>
    <name evidence="16" type="ORF">OCU04_010124</name>
</gene>
<keyword evidence="8 14" id="KW-1133">Transmembrane helix</keyword>
<dbReference type="CDD" id="cd06186">
    <property type="entry name" value="NOX_Duox_like_FAD_NADP"/>
    <property type="match status" value="1"/>
</dbReference>
<accession>A0A9X0ADW6</accession>
<feature type="transmembrane region" description="Helical" evidence="14">
    <location>
        <begin position="55"/>
        <end position="73"/>
    </location>
</feature>
<evidence type="ECO:0000256" key="4">
    <source>
        <dbReference type="ARBA" id="ARBA00022448"/>
    </source>
</evidence>
<dbReference type="InterPro" id="IPR017938">
    <property type="entry name" value="Riboflavin_synthase-like_b-brl"/>
</dbReference>
<evidence type="ECO:0000256" key="2">
    <source>
        <dbReference type="ARBA" id="ARBA00006278"/>
    </source>
</evidence>
<name>A0A9X0ADW6_9HELO</name>
<sequence>MDMSDSMTMGGAPSDGSALNDTGFNFSNMTQAADFLGEILDASVFQIEGNAAARHFWYGVCAIIAIAAFFNFAQKATTFARLRAAAANRARPASPSNFFTTSLATITAIGREASYPQFIPQNSITAKFFKIPPLGTIILLVLYLVWVIILEFANNNVPGAQHFTSLGVRASWLAVAQVPLLILLAGKNSPIGLVSGISYERLNVIHRWTSRVLLFLVTLHVIFLHLAWNAYDLGHLEYSTDSCVPTGWGAYAVLIWMNISTCAPIRNFSYEFFVIQHIITFFGFIIAVMMHLPDTALYSRVYIYIPIALYIIDRMIRTGRYAWNNVQTPTATLTVLEGGVTRVCIESKTVKKWTPGSHVLLSIPQLGLVQSHPATIASTPSSHEGKLVFLLKGHKGFTGRLLYAAEVSPASNSPWKALIDGPYGNTVDYAAFDTVLLISGSTGTTYTLPILLDIASRAQSARLPVQRIVFVWIIKNTSWTSWIADELTSAAEKLDAVGIELTIRIHVTCDNNFTTGDDNIEAKCCACDKSLGPCCCISVDSDTDGDEITSIDEKGSKVTSKPKTTSASSIISGTRSSILPCAVFQSGRPDFHPLLGELLEKAEGETGIAVCGPLGLSSSVRTTVARCSNDRAVHKGTGAQGIYLHAEGFGW</sequence>
<evidence type="ECO:0000256" key="6">
    <source>
        <dbReference type="ARBA" id="ARBA00022692"/>
    </source>
</evidence>
<evidence type="ECO:0000256" key="13">
    <source>
        <dbReference type="ARBA" id="ARBA00048483"/>
    </source>
</evidence>
<evidence type="ECO:0000256" key="10">
    <source>
        <dbReference type="ARBA" id="ARBA00023065"/>
    </source>
</evidence>
<evidence type="ECO:0000256" key="14">
    <source>
        <dbReference type="SAM" id="Phobius"/>
    </source>
</evidence>
<dbReference type="Pfam" id="PF08030">
    <property type="entry name" value="NAD_binding_6"/>
    <property type="match status" value="1"/>
</dbReference>
<protein>
    <recommendedName>
        <fullName evidence="3">ferric-chelate reductase (NADPH)</fullName>
        <ecNumber evidence="3">1.16.1.9</ecNumber>
    </recommendedName>
</protein>
<comment type="subcellular location">
    <subcellularLocation>
        <location evidence="1">Cell membrane</location>
        <topology evidence="1">Multi-pass membrane protein</topology>
    </subcellularLocation>
</comment>
<keyword evidence="11 14" id="KW-0472">Membrane</keyword>
<feature type="transmembrane region" description="Helical" evidence="14">
    <location>
        <begin position="131"/>
        <end position="150"/>
    </location>
</feature>
<dbReference type="SFLD" id="SFLDS00052">
    <property type="entry name" value="Ferric_Reductase_Domain"/>
    <property type="match status" value="1"/>
</dbReference>
<keyword evidence="6 14" id="KW-0812">Transmembrane</keyword>
<dbReference type="OrthoDB" id="3944240at2759"/>
<dbReference type="PANTHER" id="PTHR32361">
    <property type="entry name" value="FERRIC/CUPRIC REDUCTASE TRANSMEMBRANE COMPONENT"/>
    <property type="match status" value="1"/>
</dbReference>
<keyword evidence="5" id="KW-1003">Cell membrane</keyword>
<dbReference type="GO" id="GO:0052851">
    <property type="term" value="F:ferric-chelate reductase (NADPH) activity"/>
    <property type="evidence" value="ECO:0007669"/>
    <property type="project" value="UniProtKB-EC"/>
</dbReference>
<dbReference type="Gene3D" id="3.40.50.80">
    <property type="entry name" value="Nucleotide-binding domain of ferredoxin-NADP reductase (FNR) module"/>
    <property type="match status" value="1"/>
</dbReference>
<dbReference type="GO" id="GO:0015677">
    <property type="term" value="P:copper ion import"/>
    <property type="evidence" value="ECO:0007669"/>
    <property type="project" value="TreeGrafter"/>
</dbReference>
<dbReference type="Pfam" id="PF08022">
    <property type="entry name" value="FAD_binding_8"/>
    <property type="match status" value="1"/>
</dbReference>
<keyword evidence="7" id="KW-0249">Electron transport</keyword>
<reference evidence="16" key="1">
    <citation type="submission" date="2022-11" db="EMBL/GenBank/DDBJ databases">
        <title>Genome Resource of Sclerotinia nivalis Strain SnTB1, a Plant Pathogen Isolated from American Ginseng.</title>
        <authorList>
            <person name="Fan S."/>
        </authorList>
    </citation>
    <scope>NUCLEOTIDE SEQUENCE</scope>
    <source>
        <strain evidence="16">SnTB1</strain>
    </source>
</reference>
<dbReference type="SUPFAM" id="SSF63380">
    <property type="entry name" value="Riboflavin synthase domain-like"/>
    <property type="match status" value="1"/>
</dbReference>
<dbReference type="InterPro" id="IPR013112">
    <property type="entry name" value="FAD-bd_8"/>
</dbReference>
<feature type="transmembrane region" description="Helical" evidence="14">
    <location>
        <begin position="208"/>
        <end position="228"/>
    </location>
</feature>
<keyword evidence="12" id="KW-0325">Glycoprotein</keyword>
<evidence type="ECO:0000256" key="9">
    <source>
        <dbReference type="ARBA" id="ARBA00023002"/>
    </source>
</evidence>
<dbReference type="GO" id="GO:0005886">
    <property type="term" value="C:plasma membrane"/>
    <property type="evidence" value="ECO:0007669"/>
    <property type="project" value="UniProtKB-SubCell"/>
</dbReference>
<evidence type="ECO:0000256" key="7">
    <source>
        <dbReference type="ARBA" id="ARBA00022982"/>
    </source>
</evidence>
<dbReference type="InterPro" id="IPR013130">
    <property type="entry name" value="Fe3_Rdtase_TM_dom"/>
</dbReference>
<organism evidence="16 17">
    <name type="scientific">Sclerotinia nivalis</name>
    <dbReference type="NCBI Taxonomy" id="352851"/>
    <lineage>
        <taxon>Eukaryota</taxon>
        <taxon>Fungi</taxon>
        <taxon>Dikarya</taxon>
        <taxon>Ascomycota</taxon>
        <taxon>Pezizomycotina</taxon>
        <taxon>Leotiomycetes</taxon>
        <taxon>Helotiales</taxon>
        <taxon>Sclerotiniaceae</taxon>
        <taxon>Sclerotinia</taxon>
    </lineage>
</organism>
<dbReference type="EMBL" id="JAPEIS010000012">
    <property type="protein sequence ID" value="KAJ8061047.1"/>
    <property type="molecule type" value="Genomic_DNA"/>
</dbReference>
<dbReference type="InterPro" id="IPR017927">
    <property type="entry name" value="FAD-bd_FR_type"/>
</dbReference>
<evidence type="ECO:0000256" key="8">
    <source>
        <dbReference type="ARBA" id="ARBA00022989"/>
    </source>
</evidence>
<feature type="transmembrane region" description="Helical" evidence="14">
    <location>
        <begin position="296"/>
        <end position="312"/>
    </location>
</feature>
<evidence type="ECO:0000259" key="15">
    <source>
        <dbReference type="PROSITE" id="PS51384"/>
    </source>
</evidence>
<feature type="domain" description="FAD-binding FR-type" evidence="15">
    <location>
        <begin position="314"/>
        <end position="429"/>
    </location>
</feature>
<dbReference type="SFLD" id="SFLDG01168">
    <property type="entry name" value="Ferric_reductase_subgroup_(FRE"/>
    <property type="match status" value="1"/>
</dbReference>
<feature type="transmembrane region" description="Helical" evidence="14">
    <location>
        <begin position="248"/>
        <end position="265"/>
    </location>
</feature>
<evidence type="ECO:0000313" key="16">
    <source>
        <dbReference type="EMBL" id="KAJ8061047.1"/>
    </source>
</evidence>
<evidence type="ECO:0000256" key="1">
    <source>
        <dbReference type="ARBA" id="ARBA00004651"/>
    </source>
</evidence>
<dbReference type="Pfam" id="PF01794">
    <property type="entry name" value="Ferric_reduct"/>
    <property type="match status" value="1"/>
</dbReference>
<keyword evidence="10" id="KW-0406">Ion transport</keyword>
<dbReference type="PROSITE" id="PS51384">
    <property type="entry name" value="FAD_FR"/>
    <property type="match status" value="1"/>
</dbReference>
<dbReference type="InterPro" id="IPR039261">
    <property type="entry name" value="FNR_nucleotide-bd"/>
</dbReference>
<dbReference type="Proteomes" id="UP001152300">
    <property type="component" value="Unassembled WGS sequence"/>
</dbReference>